<dbReference type="Proteomes" id="UP000604473">
    <property type="component" value="Unassembled WGS sequence"/>
</dbReference>
<evidence type="ECO:0008006" key="3">
    <source>
        <dbReference type="Google" id="ProtNLM"/>
    </source>
</evidence>
<keyword evidence="2" id="KW-1185">Reference proteome</keyword>
<dbReference type="RefSeq" id="WP_202247801.1">
    <property type="nucleotide sequence ID" value="NZ_JAESJJ010000004.1"/>
</dbReference>
<organism evidence="1 2">
    <name type="scientific">Rhodovulum sulfidophilum</name>
    <name type="common">Rhodobacter sulfidophilus</name>
    <dbReference type="NCBI Taxonomy" id="35806"/>
    <lineage>
        <taxon>Bacteria</taxon>
        <taxon>Pseudomonadati</taxon>
        <taxon>Pseudomonadota</taxon>
        <taxon>Alphaproteobacteria</taxon>
        <taxon>Rhodobacterales</taxon>
        <taxon>Paracoccaceae</taxon>
        <taxon>Rhodovulum</taxon>
    </lineage>
</organism>
<reference evidence="1 2" key="1">
    <citation type="submission" date="2021-01" db="EMBL/GenBank/DDBJ databases">
        <title>Draft genomes of Rhodovulum sulfidophilum.</title>
        <authorList>
            <person name="Guzman M.S."/>
        </authorList>
    </citation>
    <scope>NUCLEOTIDE SEQUENCE [LARGE SCALE GENOMIC DNA]</scope>
    <source>
        <strain evidence="1 2">AB35</strain>
    </source>
</reference>
<evidence type="ECO:0000313" key="2">
    <source>
        <dbReference type="Proteomes" id="UP000604473"/>
    </source>
</evidence>
<proteinExistence type="predicted"/>
<name>A0ABS1RQ87_RHOSU</name>
<protein>
    <recommendedName>
        <fullName evidence="3">Lipoprotein</fullName>
    </recommendedName>
</protein>
<comment type="caution">
    <text evidence="1">The sequence shown here is derived from an EMBL/GenBank/DDBJ whole genome shotgun (WGS) entry which is preliminary data.</text>
</comment>
<evidence type="ECO:0000313" key="1">
    <source>
        <dbReference type="EMBL" id="MBL3608236.1"/>
    </source>
</evidence>
<dbReference type="EMBL" id="JAESJJ010000004">
    <property type="protein sequence ID" value="MBL3608236.1"/>
    <property type="molecule type" value="Genomic_DNA"/>
</dbReference>
<sequence>MERPEWHAQLLSADLEVKMNRALAAFALLSAGVLSACQTTQVGGDGGSSSKYSRVVARDLQGGFMPNETLEFWPAVVPGEPVSAARVGIDPVSGGQYTYFSRGKSELLLPSGETWILGCRKDTIRGTTLCNMNFEPMDQGLIMNVTTSGAVRSICVGGHDFPGRRALVRIDQHPAISSDSNGCFHGGSAQRVASQLNGAQVLQTEAVKWPYDSGIQRQFALSGSYPAAKRLFRYALNADSTLFASPGE</sequence>
<accession>A0ABS1RQ87</accession>
<gene>
    <name evidence="1" type="ORF">JMM60_05380</name>
</gene>